<dbReference type="Gene3D" id="3.40.50.150">
    <property type="entry name" value="Vaccinia Virus protein VP39"/>
    <property type="match status" value="1"/>
</dbReference>
<dbReference type="InterPro" id="IPR029063">
    <property type="entry name" value="SAM-dependent_MTases_sf"/>
</dbReference>
<evidence type="ECO:0008006" key="3">
    <source>
        <dbReference type="Google" id="ProtNLM"/>
    </source>
</evidence>
<organism evidence="1 2">
    <name type="scientific">Methanoculleus frigidifontis</name>
    <dbReference type="NCBI Taxonomy" id="2584085"/>
    <lineage>
        <taxon>Archaea</taxon>
        <taxon>Methanobacteriati</taxon>
        <taxon>Methanobacteriota</taxon>
        <taxon>Stenosarchaea group</taxon>
        <taxon>Methanomicrobia</taxon>
        <taxon>Methanomicrobiales</taxon>
        <taxon>Methanomicrobiaceae</taxon>
        <taxon>Methanoculleus</taxon>
    </lineage>
</organism>
<protein>
    <recommendedName>
        <fullName evidence="3">Methyltransferase</fullName>
    </recommendedName>
</protein>
<dbReference type="Proteomes" id="UP001168338">
    <property type="component" value="Unassembled WGS sequence"/>
</dbReference>
<evidence type="ECO:0000313" key="1">
    <source>
        <dbReference type="EMBL" id="MDN7024929.1"/>
    </source>
</evidence>
<gene>
    <name evidence="1" type="ORF">FGU65_08520</name>
</gene>
<dbReference type="SUPFAM" id="SSF53335">
    <property type="entry name" value="S-adenosyl-L-methionine-dependent methyltransferases"/>
    <property type="match status" value="1"/>
</dbReference>
<keyword evidence="2" id="KW-1185">Reference proteome</keyword>
<dbReference type="EMBL" id="VCYH01000005">
    <property type="protein sequence ID" value="MDN7024929.1"/>
    <property type="molecule type" value="Genomic_DNA"/>
</dbReference>
<sequence>MYCPVCGGSCIEDAPSLLTEAPRIFTPCPDCMGLTFDKRAPPPDLAPAEPCPSCGKRFIDEVFAHIYRIMNEEGDLSGTEPLAAAGTPLIHPGYALQQPPYLPVRSLVLLSRAITKKSADRLVAEVPEVRGVVQTGDGVPGITDPDRDSAGRTHTLLAGCDVRADIFSTRAGPVVIYKQQSTIHIEFSRGHDPKIRALDGAIRQKNPKTLVDACSGAGTLGIAAAAAGVPHVICNDAWYAAAFWTACNIVVNRDTLAIDAVRILRRYDDLRQRPVAGEPLLVAEAAGARQVEVYHGDLRMLAPLLQRRADLAVLDLFEKSETGKVKEMATMWTKVVGGEVFIP</sequence>
<comment type="caution">
    <text evidence="1">The sequence shown here is derived from an EMBL/GenBank/DDBJ whole genome shotgun (WGS) entry which is preliminary data.</text>
</comment>
<evidence type="ECO:0000313" key="2">
    <source>
        <dbReference type="Proteomes" id="UP001168338"/>
    </source>
</evidence>
<proteinExistence type="predicted"/>
<accession>A0ABT8MAK2</accession>
<reference evidence="1" key="1">
    <citation type="submission" date="2019-05" db="EMBL/GenBank/DDBJ databases">
        <title>Methanoculleus sp. FWC-SCC1, a methanogenic archaeon isolated from deep marine cold seep.</title>
        <authorList>
            <person name="Chen Y.-W."/>
            <person name="Chen S.-C."/>
            <person name="Teng N.-H."/>
            <person name="Lai M.-C."/>
        </authorList>
    </citation>
    <scope>NUCLEOTIDE SEQUENCE</scope>
    <source>
        <strain evidence="1">FWC-SCC1</strain>
    </source>
</reference>
<dbReference type="RefSeq" id="WP_301664056.1">
    <property type="nucleotide sequence ID" value="NZ_VCYH01000005.1"/>
</dbReference>
<name>A0ABT8MAK2_9EURY</name>